<feature type="transmembrane region" description="Helical" evidence="8">
    <location>
        <begin position="55"/>
        <end position="84"/>
    </location>
</feature>
<evidence type="ECO:0000256" key="1">
    <source>
        <dbReference type="ARBA" id="ARBA00004651"/>
    </source>
</evidence>
<keyword evidence="3" id="KW-1003">Cell membrane</keyword>
<dbReference type="RefSeq" id="WP_252761466.1">
    <property type="nucleotide sequence ID" value="NZ_JAMXLY010000039.1"/>
</dbReference>
<evidence type="ECO:0000256" key="7">
    <source>
        <dbReference type="ARBA" id="ARBA00023136"/>
    </source>
</evidence>
<comment type="subcellular location">
    <subcellularLocation>
        <location evidence="1">Cell membrane</location>
        <topology evidence="1">Multi-pass membrane protein</topology>
    </subcellularLocation>
</comment>
<keyword evidence="6 8" id="KW-1133">Transmembrane helix</keyword>
<evidence type="ECO:0000256" key="2">
    <source>
        <dbReference type="ARBA" id="ARBA00007776"/>
    </source>
</evidence>
<evidence type="ECO:0000256" key="5">
    <source>
        <dbReference type="ARBA" id="ARBA00022960"/>
    </source>
</evidence>
<organism evidence="9 10">
    <name type="scientific">Segatella cerevisiae</name>
    <dbReference type="NCBI Taxonomy" id="2053716"/>
    <lineage>
        <taxon>Bacteria</taxon>
        <taxon>Pseudomonadati</taxon>
        <taxon>Bacteroidota</taxon>
        <taxon>Bacteroidia</taxon>
        <taxon>Bacteroidales</taxon>
        <taxon>Prevotellaceae</taxon>
        <taxon>Segatella</taxon>
    </lineage>
</organism>
<feature type="transmembrane region" description="Helical" evidence="8">
    <location>
        <begin position="140"/>
        <end position="160"/>
    </location>
</feature>
<evidence type="ECO:0000313" key="9">
    <source>
        <dbReference type="EMBL" id="MCO6026109.1"/>
    </source>
</evidence>
<comment type="caution">
    <text evidence="9">The sequence shown here is derived from an EMBL/GenBank/DDBJ whole genome shotgun (WGS) entry which is preliminary data.</text>
</comment>
<evidence type="ECO:0000256" key="3">
    <source>
        <dbReference type="ARBA" id="ARBA00022475"/>
    </source>
</evidence>
<dbReference type="Proteomes" id="UP001204015">
    <property type="component" value="Unassembled WGS sequence"/>
</dbReference>
<gene>
    <name evidence="9" type="primary">mreD</name>
    <name evidence="9" type="ORF">NG821_09700</name>
</gene>
<accession>A0ABT1BYF6</accession>
<dbReference type="EMBL" id="JAMXLY010000039">
    <property type="protein sequence ID" value="MCO6026109.1"/>
    <property type="molecule type" value="Genomic_DNA"/>
</dbReference>
<sequence>MNMDNLHRLLVFLLLLLAQVLVLNHIQLFHCATPLLYVYLVLHFRSNYPQYAVLLWSFFLGLAVDIFANTPGVAAGSMTFIALIQPYVLQLFIPRDAADDFSPSIHTMGFQVFFNYSMVIVFIYCLLFFTLEIFSFFNWLQWLACVIGSFIITMVFLVVIENLGKRSSSRIDS</sequence>
<proteinExistence type="inferred from homology"/>
<evidence type="ECO:0000256" key="6">
    <source>
        <dbReference type="ARBA" id="ARBA00022989"/>
    </source>
</evidence>
<keyword evidence="4 8" id="KW-0812">Transmembrane</keyword>
<feature type="transmembrane region" description="Helical" evidence="8">
    <location>
        <begin position="113"/>
        <end position="134"/>
    </location>
</feature>
<dbReference type="NCBIfam" id="TIGR03426">
    <property type="entry name" value="shape_MreD"/>
    <property type="match status" value="1"/>
</dbReference>
<evidence type="ECO:0000256" key="4">
    <source>
        <dbReference type="ARBA" id="ARBA00022692"/>
    </source>
</evidence>
<evidence type="ECO:0000256" key="8">
    <source>
        <dbReference type="SAM" id="Phobius"/>
    </source>
</evidence>
<name>A0ABT1BYF6_9BACT</name>
<dbReference type="InterPro" id="IPR007227">
    <property type="entry name" value="Cell_shape_determining_MreD"/>
</dbReference>
<evidence type="ECO:0000313" key="10">
    <source>
        <dbReference type="Proteomes" id="UP001204015"/>
    </source>
</evidence>
<reference evidence="9 10" key="1">
    <citation type="submission" date="2022-06" db="EMBL/GenBank/DDBJ databases">
        <title>A taxonomic note on the genus Prevotella: Description of four novel genera and emended description of the genera Hallella and Xylanibacter.</title>
        <authorList>
            <person name="Hitch T.C.A."/>
        </authorList>
    </citation>
    <scope>NUCLEOTIDE SEQUENCE [LARGE SCALE GENOMIC DNA]</scope>
    <source>
        <strain evidence="9 10">DSM 100619</strain>
    </source>
</reference>
<keyword evidence="7 8" id="KW-0472">Membrane</keyword>
<keyword evidence="5" id="KW-0133">Cell shape</keyword>
<protein>
    <submittedName>
        <fullName evidence="9">Rod shape-determining protein MreD</fullName>
    </submittedName>
</protein>
<comment type="similarity">
    <text evidence="2">Belongs to the MreD family.</text>
</comment>
<keyword evidence="10" id="KW-1185">Reference proteome</keyword>